<organism evidence="1 2">
    <name type="scientific">Burkholderia ambifaria MEX-5</name>
    <dbReference type="NCBI Taxonomy" id="396597"/>
    <lineage>
        <taxon>Bacteria</taxon>
        <taxon>Pseudomonadati</taxon>
        <taxon>Pseudomonadota</taxon>
        <taxon>Betaproteobacteria</taxon>
        <taxon>Burkholderiales</taxon>
        <taxon>Burkholderiaceae</taxon>
        <taxon>Burkholderia</taxon>
        <taxon>Burkholderia cepacia complex</taxon>
    </lineage>
</organism>
<evidence type="ECO:0000313" key="2">
    <source>
        <dbReference type="Proteomes" id="UP000004814"/>
    </source>
</evidence>
<protein>
    <submittedName>
        <fullName evidence="1">Uncharacterized protein</fullName>
    </submittedName>
</protein>
<proteinExistence type="predicted"/>
<evidence type="ECO:0000313" key="1">
    <source>
        <dbReference type="EMBL" id="EDT38956.1"/>
    </source>
</evidence>
<sequence length="84" mass="8722">MCTGNRDGVVGAAAVDHDDVVGEGQRVEALREPRGRVEGDESDAESGFCHEIVEKAEKTVSGSIPAHRPAAPSATAVPAWAVQL</sequence>
<name>B1TBW1_9BURK</name>
<dbReference type="AlphaFoldDB" id="B1TBW1"/>
<reference evidence="1 2" key="1">
    <citation type="submission" date="2008-03" db="EMBL/GenBank/DDBJ databases">
        <title>Sequencing of the draft genome and assembly of Burkholderia ambifaria MEX-5.</title>
        <authorList>
            <consortium name="US DOE Joint Genome Institute (JGI-PGF)"/>
            <person name="Copeland A."/>
            <person name="Lucas S."/>
            <person name="Lapidus A."/>
            <person name="Glavina del Rio T."/>
            <person name="Dalin E."/>
            <person name="Tice H."/>
            <person name="Bruce D."/>
            <person name="Goodwin L."/>
            <person name="Pitluck S."/>
            <person name="Larimer F."/>
            <person name="Land M.L."/>
            <person name="Hauser L."/>
            <person name="Tiedje J."/>
            <person name="Richardson P."/>
        </authorList>
    </citation>
    <scope>NUCLEOTIDE SEQUENCE [LARGE SCALE GENOMIC DNA]</scope>
    <source>
        <strain evidence="1 2">MEX-5</strain>
    </source>
</reference>
<dbReference type="EMBL" id="ABLK01000233">
    <property type="protein sequence ID" value="EDT38956.1"/>
    <property type="molecule type" value="Genomic_DNA"/>
</dbReference>
<accession>B1TBW1</accession>
<gene>
    <name evidence="1" type="ORF">BamMEX5DRAFT_5277</name>
</gene>
<comment type="caution">
    <text evidence="1">The sequence shown here is derived from an EMBL/GenBank/DDBJ whole genome shotgun (WGS) entry which is preliminary data.</text>
</comment>
<dbReference type="Proteomes" id="UP000004814">
    <property type="component" value="Unassembled WGS sequence"/>
</dbReference>